<evidence type="ECO:0000313" key="6">
    <source>
        <dbReference type="Proteomes" id="UP000035579"/>
    </source>
</evidence>
<evidence type="ECO:0000313" key="4">
    <source>
        <dbReference type="EMBL" id="AKJ08364.1"/>
    </source>
</evidence>
<feature type="signal peptide" evidence="2">
    <location>
        <begin position="1"/>
        <end position="26"/>
    </location>
</feature>
<protein>
    <submittedName>
        <fullName evidence="5">PEGA domain-containing protein</fullName>
    </submittedName>
</protein>
<dbReference type="EMBL" id="CP011509">
    <property type="protein sequence ID" value="AKJ08364.1"/>
    <property type="molecule type" value="Genomic_DNA"/>
</dbReference>
<keyword evidence="1" id="KW-0812">Transmembrane</keyword>
<dbReference type="KEGG" id="age:AA314_09990"/>
<dbReference type="RefSeq" id="WP_047861146.1">
    <property type="nucleotide sequence ID" value="NZ_CP011509.1"/>
</dbReference>
<feature type="domain" description="PEGA" evidence="3">
    <location>
        <begin position="190"/>
        <end position="229"/>
    </location>
</feature>
<keyword evidence="2" id="KW-0732">Signal</keyword>
<evidence type="ECO:0000259" key="3">
    <source>
        <dbReference type="Pfam" id="PF08308"/>
    </source>
</evidence>
<keyword evidence="1" id="KW-1133">Transmembrane helix</keyword>
<dbReference type="Proteomes" id="UP000256345">
    <property type="component" value="Unassembled WGS sequence"/>
</dbReference>
<feature type="chain" id="PRO_5042107278" evidence="2">
    <location>
        <begin position="27"/>
        <end position="500"/>
    </location>
</feature>
<proteinExistence type="predicted"/>
<dbReference type="Proteomes" id="UP000035579">
    <property type="component" value="Chromosome"/>
</dbReference>
<sequence length="500" mass="52969">MTFLNNSYSMVVPALVLALVLGDAAAAAPRRVVVSSGDCKDAELSAQTKALYDRLVSRPGENVLGAAEFAERLFPQPSGSFEDIKRQLEAAQGQFYEARHAKAAQAIDEVLRQVTRLPPGEGRWKLYVDTQLLLAMNQRALGKVKESDDAFRNVLRLEPEYALDPDYYTPSTRQAFDKLRRELTRGKKVKLSVKSNLSPSEVFLDGRSVGQTPLVLEVPAGTYDLSVKKGEALSFPRQLPVQGVETPVLVDLAYEGAVSASPFPCLAADGDGETELSHAVRLGGTLGVEEVIVVRLEGTSGGPKWLAATVLNVEGGQKLREGGVKTQGLDAPSESLSALVDFVTTGKDQPSLVVATPNHQPPWEQPSVAVLTPEVTAKSGGSVRPLRVLSYVTLGAGVAALAGAGYMRLSLEPEWRELTNPANGHLVDGKIDANDTRGVQLLRDVARKNNTMVGLLVGSGAAVVTGTVLFFLSPNEAPPPVSVGVTAGPDGAGATLSGTF</sequence>
<feature type="transmembrane region" description="Helical" evidence="1">
    <location>
        <begin position="388"/>
        <end position="407"/>
    </location>
</feature>
<reference evidence="4 6" key="1">
    <citation type="submission" date="2015-05" db="EMBL/GenBank/DDBJ databases">
        <title>Genome assembly of Archangium gephyra DSM 2261.</title>
        <authorList>
            <person name="Sharma G."/>
            <person name="Subramanian S."/>
        </authorList>
    </citation>
    <scope>NUCLEOTIDE SEQUENCE [LARGE SCALE GENOMIC DNA]</scope>
    <source>
        <strain evidence="4 6">DSM 2261</strain>
    </source>
</reference>
<dbReference type="AlphaFoldDB" id="A0AAC8QJ57"/>
<dbReference type="EMBL" id="QUMU01000040">
    <property type="protein sequence ID" value="REG14187.1"/>
    <property type="molecule type" value="Genomic_DNA"/>
</dbReference>
<organism evidence="4 6">
    <name type="scientific">Archangium gephyra</name>
    <dbReference type="NCBI Taxonomy" id="48"/>
    <lineage>
        <taxon>Bacteria</taxon>
        <taxon>Pseudomonadati</taxon>
        <taxon>Myxococcota</taxon>
        <taxon>Myxococcia</taxon>
        <taxon>Myxococcales</taxon>
        <taxon>Cystobacterineae</taxon>
        <taxon>Archangiaceae</taxon>
        <taxon>Archangium</taxon>
    </lineage>
</organism>
<evidence type="ECO:0000313" key="7">
    <source>
        <dbReference type="Proteomes" id="UP000256345"/>
    </source>
</evidence>
<keyword evidence="1" id="KW-0472">Membrane</keyword>
<keyword evidence="7" id="KW-1185">Reference proteome</keyword>
<feature type="transmembrane region" description="Helical" evidence="1">
    <location>
        <begin position="452"/>
        <end position="472"/>
    </location>
</feature>
<dbReference type="InterPro" id="IPR013229">
    <property type="entry name" value="PEGA"/>
</dbReference>
<dbReference type="Pfam" id="PF08308">
    <property type="entry name" value="PEGA"/>
    <property type="match status" value="1"/>
</dbReference>
<evidence type="ECO:0000256" key="2">
    <source>
        <dbReference type="SAM" id="SignalP"/>
    </source>
</evidence>
<evidence type="ECO:0000313" key="5">
    <source>
        <dbReference type="EMBL" id="REG14187.1"/>
    </source>
</evidence>
<gene>
    <name evidence="4" type="ORF">AA314_09990</name>
    <name evidence="5" type="ORF">ATI61_1404</name>
</gene>
<evidence type="ECO:0000256" key="1">
    <source>
        <dbReference type="SAM" id="Phobius"/>
    </source>
</evidence>
<accession>A0AAC8QJ57</accession>
<reference evidence="5 7" key="2">
    <citation type="submission" date="2018-08" db="EMBL/GenBank/DDBJ databases">
        <title>Genomic Encyclopedia of Archaeal and Bacterial Type Strains, Phase II (KMG-II): from individual species to whole genera.</title>
        <authorList>
            <person name="Goeker M."/>
        </authorList>
    </citation>
    <scope>NUCLEOTIDE SEQUENCE [LARGE SCALE GENOMIC DNA]</scope>
    <source>
        <strain evidence="5 7">DSM 2261</strain>
    </source>
</reference>
<name>A0AAC8QJ57_9BACT</name>